<organism evidence="3 4">
    <name type="scientific">Chryseobacterium taklimakanense</name>
    <dbReference type="NCBI Taxonomy" id="536441"/>
    <lineage>
        <taxon>Bacteria</taxon>
        <taxon>Pseudomonadati</taxon>
        <taxon>Bacteroidota</taxon>
        <taxon>Flavobacteriia</taxon>
        <taxon>Flavobacteriales</taxon>
        <taxon>Weeksellaceae</taxon>
        <taxon>Chryseobacterium group</taxon>
        <taxon>Chryseobacterium</taxon>
    </lineage>
</organism>
<dbReference type="SUPFAM" id="SSF52833">
    <property type="entry name" value="Thioredoxin-like"/>
    <property type="match status" value="1"/>
</dbReference>
<name>A0A239WK12_9FLAO</name>
<dbReference type="InterPro" id="IPR000866">
    <property type="entry name" value="AhpC/TSA"/>
</dbReference>
<dbReference type="PROSITE" id="PS00194">
    <property type="entry name" value="THIOREDOXIN_1"/>
    <property type="match status" value="1"/>
</dbReference>
<dbReference type="InterPro" id="IPR036249">
    <property type="entry name" value="Thioredoxin-like_sf"/>
</dbReference>
<dbReference type="GO" id="GO:0016209">
    <property type="term" value="F:antioxidant activity"/>
    <property type="evidence" value="ECO:0007669"/>
    <property type="project" value="InterPro"/>
</dbReference>
<dbReference type="CDD" id="cd02966">
    <property type="entry name" value="TlpA_like_family"/>
    <property type="match status" value="1"/>
</dbReference>
<dbReference type="GO" id="GO:0016491">
    <property type="term" value="F:oxidoreductase activity"/>
    <property type="evidence" value="ECO:0007669"/>
    <property type="project" value="InterPro"/>
</dbReference>
<dbReference type="PROSITE" id="PS51352">
    <property type="entry name" value="THIOREDOXIN_2"/>
    <property type="match status" value="1"/>
</dbReference>
<evidence type="ECO:0000256" key="1">
    <source>
        <dbReference type="ARBA" id="ARBA00023284"/>
    </source>
</evidence>
<dbReference type="Gene3D" id="3.40.30.10">
    <property type="entry name" value="Glutaredoxin"/>
    <property type="match status" value="1"/>
</dbReference>
<dbReference type="PANTHER" id="PTHR42852">
    <property type="entry name" value="THIOL:DISULFIDE INTERCHANGE PROTEIN DSBE"/>
    <property type="match status" value="1"/>
</dbReference>
<keyword evidence="1" id="KW-0676">Redox-active center</keyword>
<dbReference type="KEGG" id="ctak:4412677_00319"/>
<proteinExistence type="predicted"/>
<dbReference type="Pfam" id="PF00578">
    <property type="entry name" value="AhpC-TSA"/>
    <property type="match status" value="1"/>
</dbReference>
<dbReference type="InterPro" id="IPR050553">
    <property type="entry name" value="Thioredoxin_ResA/DsbE_sf"/>
</dbReference>
<dbReference type="Proteomes" id="UP000215196">
    <property type="component" value="Chromosome 1"/>
</dbReference>
<reference evidence="3 4" key="1">
    <citation type="submission" date="2017-06" db="EMBL/GenBank/DDBJ databases">
        <authorList>
            <consortium name="Pathogen Informatics"/>
        </authorList>
    </citation>
    <scope>NUCLEOTIDE SEQUENCE [LARGE SCALE GENOMIC DNA]</scope>
    <source>
        <strain evidence="3 4">NCTC13490</strain>
    </source>
</reference>
<evidence type="ECO:0000313" key="4">
    <source>
        <dbReference type="Proteomes" id="UP000215196"/>
    </source>
</evidence>
<evidence type="ECO:0000259" key="2">
    <source>
        <dbReference type="PROSITE" id="PS51352"/>
    </source>
</evidence>
<feature type="domain" description="Thioredoxin" evidence="2">
    <location>
        <begin position="37"/>
        <end position="185"/>
    </location>
</feature>
<dbReference type="EMBL" id="LT906465">
    <property type="protein sequence ID" value="SNV34549.1"/>
    <property type="molecule type" value="Genomic_DNA"/>
</dbReference>
<sequence length="185" mass="21148">MKKFLLPLVILAFLTSCKKDNKVTENTYEADSTVVIPETNEPADNIILTEYTPDQVSELLNRKNDTLYVTNFFATWCGPCVRELPHFREKMDELKGKPVKFTFVSLDQKSDWDSKVKEFGDAHGIAQQIILLDGMALAPDFMTKNFSQWDGGSIPFTFMRKGDKTDETVGMMTKDELERKLNSFN</sequence>
<dbReference type="AlphaFoldDB" id="A0A239WK12"/>
<protein>
    <submittedName>
        <fullName evidence="3">Thiol-disulfide oxidoreductase</fullName>
    </submittedName>
</protein>
<gene>
    <name evidence="3" type="ORF">SAMEA4412677_00319</name>
</gene>
<dbReference type="PANTHER" id="PTHR42852:SF13">
    <property type="entry name" value="PROTEIN DIPZ"/>
    <property type="match status" value="1"/>
</dbReference>
<evidence type="ECO:0000313" key="3">
    <source>
        <dbReference type="EMBL" id="SNV34549.1"/>
    </source>
</evidence>
<dbReference type="InterPro" id="IPR013766">
    <property type="entry name" value="Thioredoxin_domain"/>
</dbReference>
<dbReference type="RefSeq" id="WP_095069757.1">
    <property type="nucleotide sequence ID" value="NZ_LT906465.1"/>
</dbReference>
<dbReference type="InterPro" id="IPR017937">
    <property type="entry name" value="Thioredoxin_CS"/>
</dbReference>
<keyword evidence="4" id="KW-1185">Reference proteome</keyword>
<dbReference type="PROSITE" id="PS51257">
    <property type="entry name" value="PROKAR_LIPOPROTEIN"/>
    <property type="match status" value="1"/>
</dbReference>
<accession>A0A239WK12</accession>